<evidence type="ECO:0000313" key="4">
    <source>
        <dbReference type="Proteomes" id="UP000260793"/>
    </source>
</evidence>
<sequence>MRKRAKKNHHRQFIFFSASGLIAVIVCIMLNVFPVSADSTHSQTGSVYYTSIEIQPGDTLWNIAEETMTSEYSSVPEYVKVLKEINSLDSDQLEAGQNLIIAYN</sequence>
<dbReference type="SUPFAM" id="SSF54106">
    <property type="entry name" value="LysM domain"/>
    <property type="match status" value="1"/>
</dbReference>
<proteinExistence type="predicted"/>
<dbReference type="CDD" id="cd00118">
    <property type="entry name" value="LysM"/>
    <property type="match status" value="1"/>
</dbReference>
<feature type="transmembrane region" description="Helical" evidence="1">
    <location>
        <begin position="12"/>
        <end position="33"/>
    </location>
</feature>
<keyword evidence="1" id="KW-0472">Membrane</keyword>
<dbReference type="Proteomes" id="UP000260793">
    <property type="component" value="Unassembled WGS sequence"/>
</dbReference>
<protein>
    <submittedName>
        <fullName evidence="3">LysM peptidoglycan-binding domain-containing protein</fullName>
    </submittedName>
</protein>
<reference evidence="3 4" key="1">
    <citation type="submission" date="2018-08" db="EMBL/GenBank/DDBJ databases">
        <title>A genome reference for cultivated species of the human gut microbiota.</title>
        <authorList>
            <person name="Zou Y."/>
            <person name="Xue W."/>
            <person name="Luo G."/>
        </authorList>
    </citation>
    <scope>NUCLEOTIDE SEQUENCE [LARGE SCALE GENOMIC DNA]</scope>
    <source>
        <strain evidence="3 4">TF11-7</strain>
    </source>
</reference>
<name>A0A3E4LZ14_9FIRM</name>
<gene>
    <name evidence="3" type="ORF">DXD17_01140</name>
</gene>
<dbReference type="Gene3D" id="3.10.350.10">
    <property type="entry name" value="LysM domain"/>
    <property type="match status" value="1"/>
</dbReference>
<dbReference type="InterPro" id="IPR036779">
    <property type="entry name" value="LysM_dom_sf"/>
</dbReference>
<keyword evidence="1" id="KW-0812">Transmembrane</keyword>
<feature type="domain" description="LysM" evidence="2">
    <location>
        <begin position="50"/>
        <end position="101"/>
    </location>
</feature>
<organism evidence="3 4">
    <name type="scientific">[Ruminococcus] lactaris</name>
    <dbReference type="NCBI Taxonomy" id="46228"/>
    <lineage>
        <taxon>Bacteria</taxon>
        <taxon>Bacillati</taxon>
        <taxon>Bacillota</taxon>
        <taxon>Clostridia</taxon>
        <taxon>Lachnospirales</taxon>
        <taxon>Lachnospiraceae</taxon>
        <taxon>Mediterraneibacter</taxon>
    </lineage>
</organism>
<evidence type="ECO:0000256" key="1">
    <source>
        <dbReference type="SAM" id="Phobius"/>
    </source>
</evidence>
<accession>A0A3E4LZ14</accession>
<dbReference type="RefSeq" id="WP_023922501.1">
    <property type="nucleotide sequence ID" value="NZ_CAKMWK010000002.1"/>
</dbReference>
<evidence type="ECO:0000313" key="3">
    <source>
        <dbReference type="EMBL" id="RGK42710.1"/>
    </source>
</evidence>
<evidence type="ECO:0000259" key="2">
    <source>
        <dbReference type="PROSITE" id="PS51782"/>
    </source>
</evidence>
<dbReference type="Pfam" id="PF01476">
    <property type="entry name" value="LysM"/>
    <property type="match status" value="1"/>
</dbReference>
<dbReference type="SMART" id="SM00257">
    <property type="entry name" value="LysM"/>
    <property type="match status" value="1"/>
</dbReference>
<dbReference type="EMBL" id="QSQN01000002">
    <property type="protein sequence ID" value="RGK42710.1"/>
    <property type="molecule type" value="Genomic_DNA"/>
</dbReference>
<dbReference type="PROSITE" id="PS51782">
    <property type="entry name" value="LYSM"/>
    <property type="match status" value="1"/>
</dbReference>
<comment type="caution">
    <text evidence="3">The sequence shown here is derived from an EMBL/GenBank/DDBJ whole genome shotgun (WGS) entry which is preliminary data.</text>
</comment>
<keyword evidence="1" id="KW-1133">Transmembrane helix</keyword>
<dbReference type="AlphaFoldDB" id="A0A3E4LZ14"/>
<dbReference type="InterPro" id="IPR018392">
    <property type="entry name" value="LysM"/>
</dbReference>